<dbReference type="EMBL" id="BAAAHU010000092">
    <property type="protein sequence ID" value="GAA1016883.1"/>
    <property type="molecule type" value="Genomic_DNA"/>
</dbReference>
<dbReference type="RefSeq" id="WP_344052771.1">
    <property type="nucleotide sequence ID" value="NZ_BAAAHU010000092.1"/>
</dbReference>
<name>A0ABN1T7L7_9ACTN</name>
<keyword evidence="2" id="KW-1185">Reference proteome</keyword>
<sequence>MAIELDPEREAAIQDAWAAETRLHEAEQWRRRVTDMGQVEPALRELDDARRAAAAAWDRVHEEYLKAKKRAGDAEDA</sequence>
<evidence type="ECO:0000313" key="2">
    <source>
        <dbReference type="Proteomes" id="UP001501072"/>
    </source>
</evidence>
<protein>
    <submittedName>
        <fullName evidence="1">Uncharacterized protein</fullName>
    </submittedName>
</protein>
<accession>A0ABN1T7L7</accession>
<proteinExistence type="predicted"/>
<reference evidence="1 2" key="1">
    <citation type="journal article" date="2019" name="Int. J. Syst. Evol. Microbiol.">
        <title>The Global Catalogue of Microorganisms (GCM) 10K type strain sequencing project: providing services to taxonomists for standard genome sequencing and annotation.</title>
        <authorList>
            <consortium name="The Broad Institute Genomics Platform"/>
            <consortium name="The Broad Institute Genome Sequencing Center for Infectious Disease"/>
            <person name="Wu L."/>
            <person name="Ma J."/>
        </authorList>
    </citation>
    <scope>NUCLEOTIDE SEQUENCE [LARGE SCALE GENOMIC DNA]</scope>
    <source>
        <strain evidence="1 2">JCM 11269</strain>
    </source>
</reference>
<gene>
    <name evidence="1" type="ORF">GCM10009564_53420</name>
</gene>
<dbReference type="Proteomes" id="UP001501072">
    <property type="component" value="Unassembled WGS sequence"/>
</dbReference>
<organism evidence="1 2">
    <name type="scientific">Streptomyces thermogriseus</name>
    <dbReference type="NCBI Taxonomy" id="75292"/>
    <lineage>
        <taxon>Bacteria</taxon>
        <taxon>Bacillati</taxon>
        <taxon>Actinomycetota</taxon>
        <taxon>Actinomycetes</taxon>
        <taxon>Kitasatosporales</taxon>
        <taxon>Streptomycetaceae</taxon>
        <taxon>Streptomyces</taxon>
    </lineage>
</organism>
<evidence type="ECO:0000313" key="1">
    <source>
        <dbReference type="EMBL" id="GAA1016883.1"/>
    </source>
</evidence>
<comment type="caution">
    <text evidence="1">The sequence shown here is derived from an EMBL/GenBank/DDBJ whole genome shotgun (WGS) entry which is preliminary data.</text>
</comment>